<accession>A9WUX7</accession>
<protein>
    <recommendedName>
        <fullName evidence="5">Cytochrome P450</fullName>
    </recommendedName>
</protein>
<keyword evidence="2" id="KW-0479">Metal-binding</keyword>
<dbReference type="InterPro" id="IPR002397">
    <property type="entry name" value="Cyt_P450_B"/>
</dbReference>
<dbReference type="SUPFAM" id="SSF48264">
    <property type="entry name" value="Cytochrome P450"/>
    <property type="match status" value="1"/>
</dbReference>
<keyword evidence="4" id="KW-1185">Reference proteome</keyword>
<dbReference type="KEGG" id="rsa:RSal33209_3284"/>
<reference evidence="4" key="1">
    <citation type="journal article" date="2008" name="J. Bacteriol.">
        <title>Genome sequence of the fish pathogen Renibacterium salmoninarum suggests reductive evolution away from an environmental Arthrobacter ancestor.</title>
        <authorList>
            <person name="Wiens G.D."/>
            <person name="Rockey D.D."/>
            <person name="Wu Z."/>
            <person name="Chang J."/>
            <person name="Levy R."/>
            <person name="Crane S."/>
            <person name="Chen D.S."/>
            <person name="Capri G.R."/>
            <person name="Burnett J.R."/>
            <person name="Sudheesh P.S."/>
            <person name="Schipma M.J."/>
            <person name="Burd H."/>
            <person name="Bhattacharyya A."/>
            <person name="Rhodes L.D."/>
            <person name="Kaul R."/>
            <person name="Strom M.S."/>
        </authorList>
    </citation>
    <scope>NUCLEOTIDE SEQUENCE [LARGE SCALE GENOMIC DNA]</scope>
    <source>
        <strain evidence="4">ATCC 33209 / DSM 20767 / JCM 11484 / NBRC 15589 / NCIMB 2235</strain>
    </source>
</reference>
<dbReference type="GO" id="GO:0020037">
    <property type="term" value="F:heme binding"/>
    <property type="evidence" value="ECO:0007669"/>
    <property type="project" value="InterPro"/>
</dbReference>
<dbReference type="GO" id="GO:0004497">
    <property type="term" value="F:monooxygenase activity"/>
    <property type="evidence" value="ECO:0007669"/>
    <property type="project" value="UniProtKB-KW"/>
</dbReference>
<dbReference type="InterPro" id="IPR036396">
    <property type="entry name" value="Cyt_P450_sf"/>
</dbReference>
<gene>
    <name evidence="3" type="ordered locus">RSal33209_3284</name>
</gene>
<dbReference type="PRINTS" id="PR00359">
    <property type="entry name" value="BP450"/>
</dbReference>
<keyword evidence="2" id="KW-0408">Iron</keyword>
<dbReference type="PANTHER" id="PTHR46696">
    <property type="entry name" value="P450, PUTATIVE (EUROFUNG)-RELATED"/>
    <property type="match status" value="1"/>
</dbReference>
<evidence type="ECO:0008006" key="5">
    <source>
        <dbReference type="Google" id="ProtNLM"/>
    </source>
</evidence>
<evidence type="ECO:0000256" key="1">
    <source>
        <dbReference type="ARBA" id="ARBA00010617"/>
    </source>
</evidence>
<dbReference type="InterPro" id="IPR017972">
    <property type="entry name" value="Cyt_P450_CS"/>
</dbReference>
<dbReference type="Pfam" id="PF00067">
    <property type="entry name" value="p450"/>
    <property type="match status" value="1"/>
</dbReference>
<dbReference type="STRING" id="288705.RSal33209_3284"/>
<keyword evidence="2" id="KW-0503">Monooxygenase</keyword>
<dbReference type="eggNOG" id="COG2124">
    <property type="taxonomic scope" value="Bacteria"/>
</dbReference>
<keyword evidence="2" id="KW-0349">Heme</keyword>
<dbReference type="Proteomes" id="UP000002007">
    <property type="component" value="Chromosome"/>
</dbReference>
<proteinExistence type="inferred from homology"/>
<dbReference type="RefSeq" id="WP_012246638.1">
    <property type="nucleotide sequence ID" value="NC_010168.1"/>
</dbReference>
<dbReference type="InterPro" id="IPR001128">
    <property type="entry name" value="Cyt_P450"/>
</dbReference>
<dbReference type="HOGENOM" id="CLU_692482_0_0_11"/>
<dbReference type="EMBL" id="CP000910">
    <property type="protein sequence ID" value="ABY24998.1"/>
    <property type="molecule type" value="Genomic_DNA"/>
</dbReference>
<dbReference type="GO" id="GO:0016705">
    <property type="term" value="F:oxidoreductase activity, acting on paired donors, with incorporation or reduction of molecular oxygen"/>
    <property type="evidence" value="ECO:0007669"/>
    <property type="project" value="InterPro"/>
</dbReference>
<name>A9WUX7_RENSM</name>
<dbReference type="GO" id="GO:0005506">
    <property type="term" value="F:iron ion binding"/>
    <property type="evidence" value="ECO:0007669"/>
    <property type="project" value="InterPro"/>
</dbReference>
<evidence type="ECO:0000313" key="4">
    <source>
        <dbReference type="Proteomes" id="UP000002007"/>
    </source>
</evidence>
<dbReference type="CDD" id="cd00302">
    <property type="entry name" value="cytochrome_P450"/>
    <property type="match status" value="1"/>
</dbReference>
<keyword evidence="2" id="KW-0560">Oxidoreductase</keyword>
<organism evidence="3 4">
    <name type="scientific">Renibacterium salmoninarum (strain ATCC 33209 / DSM 20767 / JCM 11484 / NBRC 15589 / NCIMB 2235)</name>
    <dbReference type="NCBI Taxonomy" id="288705"/>
    <lineage>
        <taxon>Bacteria</taxon>
        <taxon>Bacillati</taxon>
        <taxon>Actinomycetota</taxon>
        <taxon>Actinomycetes</taxon>
        <taxon>Micrococcales</taxon>
        <taxon>Micrococcaceae</taxon>
        <taxon>Renibacterium</taxon>
    </lineage>
</organism>
<dbReference type="AlphaFoldDB" id="A9WUX7"/>
<dbReference type="PROSITE" id="PS00086">
    <property type="entry name" value="CYTOCHROME_P450"/>
    <property type="match status" value="1"/>
</dbReference>
<sequence>MTSARLAARWESRVQRAAHPFTYPALRLAPAPLLRVPGLGVLVRDPDTVRQILVKSDAFAKNGPGTSSDLWTPVLGQKVLLNMSGVEHAEMRRKLAPLFAPSFVEALSRKSLSAPLAEFAARLRSGESIDFVQEAHRYSSIVISQLVGLPASSVHDNSLYQKIHQISGTVSLRNLSLAAEQIQAAREIMSGLSAQASQAYLAADPNTVPGRMRELGLDQDEALGAVGAFALTGTETLTSYLPRLLALLLDSGWLNRLVLDRSLTEAAISEGLRISTPVLVMLRRVRSATVINQHRFRADERVILLGFRINQAAGKFDPSKNQSSDLKQLWFGGGAHFCLGDPLAMSQIRLVLNAILDALAESGAQLRVVSRRPARNVLIPAYAKLMVSQ</sequence>
<evidence type="ECO:0000313" key="3">
    <source>
        <dbReference type="EMBL" id="ABY24998.1"/>
    </source>
</evidence>
<comment type="similarity">
    <text evidence="1 2">Belongs to the cytochrome P450 family.</text>
</comment>
<evidence type="ECO:0000256" key="2">
    <source>
        <dbReference type="RuleBase" id="RU000461"/>
    </source>
</evidence>
<dbReference type="Gene3D" id="1.10.630.10">
    <property type="entry name" value="Cytochrome P450"/>
    <property type="match status" value="1"/>
</dbReference>
<dbReference type="PANTHER" id="PTHR46696:SF1">
    <property type="entry name" value="CYTOCHROME P450 YJIB-RELATED"/>
    <property type="match status" value="1"/>
</dbReference>